<name>A0A6G8PRZ0_9ACTN</name>
<feature type="region of interest" description="Disordered" evidence="1">
    <location>
        <begin position="1"/>
        <end position="81"/>
    </location>
</feature>
<evidence type="ECO:0000259" key="3">
    <source>
        <dbReference type="Pfam" id="PF13349"/>
    </source>
</evidence>
<evidence type="ECO:0000313" key="5">
    <source>
        <dbReference type="Proteomes" id="UP000502706"/>
    </source>
</evidence>
<evidence type="ECO:0000256" key="2">
    <source>
        <dbReference type="SAM" id="Phobius"/>
    </source>
</evidence>
<gene>
    <name evidence="4" type="ORF">GBA65_00520</name>
</gene>
<feature type="transmembrane region" description="Helical" evidence="2">
    <location>
        <begin position="86"/>
        <end position="110"/>
    </location>
</feature>
<dbReference type="KEGG" id="rmar:GBA65_00520"/>
<keyword evidence="2" id="KW-1133">Transmembrane helix</keyword>
<dbReference type="EMBL" id="CP045121">
    <property type="protein sequence ID" value="QIN77249.1"/>
    <property type="molecule type" value="Genomic_DNA"/>
</dbReference>
<feature type="domain" description="DUF4097" evidence="3">
    <location>
        <begin position="139"/>
        <end position="291"/>
    </location>
</feature>
<dbReference type="AlphaFoldDB" id="A0A6G8PRZ0"/>
<keyword evidence="5" id="KW-1185">Reference proteome</keyword>
<dbReference type="Pfam" id="PF13349">
    <property type="entry name" value="DUF4097"/>
    <property type="match status" value="1"/>
</dbReference>
<organism evidence="4 5">
    <name type="scientific">Rubrobacter marinus</name>
    <dbReference type="NCBI Taxonomy" id="2653852"/>
    <lineage>
        <taxon>Bacteria</taxon>
        <taxon>Bacillati</taxon>
        <taxon>Actinomycetota</taxon>
        <taxon>Rubrobacteria</taxon>
        <taxon>Rubrobacterales</taxon>
        <taxon>Rubrobacteraceae</taxon>
        <taxon>Rubrobacter</taxon>
    </lineage>
</organism>
<keyword evidence="2" id="KW-0472">Membrane</keyword>
<keyword evidence="2" id="KW-0812">Transmembrane</keyword>
<evidence type="ECO:0000313" key="4">
    <source>
        <dbReference type="EMBL" id="QIN77249.1"/>
    </source>
</evidence>
<feature type="compositionally biased region" description="Low complexity" evidence="1">
    <location>
        <begin position="1"/>
        <end position="32"/>
    </location>
</feature>
<feature type="compositionally biased region" description="Basic residues" evidence="1">
    <location>
        <begin position="60"/>
        <end position="69"/>
    </location>
</feature>
<proteinExistence type="predicted"/>
<reference evidence="4 5" key="1">
    <citation type="submission" date="2019-10" db="EMBL/GenBank/DDBJ databases">
        <title>Rubrobacter sp nov SCSIO 52915 isolated from a deep-sea sediment in the South China Sea.</title>
        <authorList>
            <person name="Chen R.W."/>
        </authorList>
    </citation>
    <scope>NUCLEOTIDE SEQUENCE [LARGE SCALE GENOMIC DNA]</scope>
    <source>
        <strain evidence="4 5">SCSIO 52915</strain>
    </source>
</reference>
<sequence length="320" mass="32968">MTSTAASSRRAAPVRPAPTTDSQSTPRAAPVARARRTGHEPDRARGRAARRAPRGTVGTSRRRAARRGRGSAAEGRRRGALSQPRGLVLPVVGLLLVALAVGGVLLWRWYGDQTGGPAPSRTPSPRARALVRLTNGPGQVRIEGAEAETVEISAERYARGSDPSAARENASGVAVDVAREGSTLEISSDGGRGTGVDYSLRVPVGSRVEVESAEGDVEIAGVADSVGVTAEMGDVAVRDVRGSVTVDAPQGDVAVEGISTETGNVELSVGSGDLILRDLVVGILEARVEAGSAELLGRFAGGGRLLVETGSIAVRVPRRT</sequence>
<dbReference type="InterPro" id="IPR025164">
    <property type="entry name" value="Toastrack_DUF4097"/>
</dbReference>
<evidence type="ECO:0000256" key="1">
    <source>
        <dbReference type="SAM" id="MobiDB-lite"/>
    </source>
</evidence>
<dbReference type="Proteomes" id="UP000502706">
    <property type="component" value="Chromosome"/>
</dbReference>
<protein>
    <submittedName>
        <fullName evidence="4">DUF4097 family beta strand repeat protein</fullName>
    </submittedName>
</protein>
<accession>A0A6G8PRZ0</accession>